<name>A0A5F9CAV3_RABIT</name>
<reference evidence="1" key="2">
    <citation type="submission" date="2025-08" db="UniProtKB">
        <authorList>
            <consortium name="Ensembl"/>
        </authorList>
    </citation>
    <scope>IDENTIFICATION</scope>
    <source>
        <strain evidence="1">Thorbecke</strain>
    </source>
</reference>
<protein>
    <submittedName>
        <fullName evidence="1">Uncharacterized protein</fullName>
    </submittedName>
</protein>
<dbReference type="Proteomes" id="UP000001811">
    <property type="component" value="Unplaced"/>
</dbReference>
<reference evidence="1 2" key="1">
    <citation type="journal article" date="2011" name="Nature">
        <title>A high-resolution map of human evolutionary constraint using 29 mammals.</title>
        <authorList>
            <person name="Lindblad-Toh K."/>
            <person name="Garber M."/>
            <person name="Zuk O."/>
            <person name="Lin M.F."/>
            <person name="Parker B.J."/>
            <person name="Washietl S."/>
            <person name="Kheradpour P."/>
            <person name="Ernst J."/>
            <person name="Jordan G."/>
            <person name="Mauceli E."/>
            <person name="Ward L.D."/>
            <person name="Lowe C.B."/>
            <person name="Holloway A.K."/>
            <person name="Clamp M."/>
            <person name="Gnerre S."/>
            <person name="Alfoldi J."/>
            <person name="Beal K."/>
            <person name="Chang J."/>
            <person name="Clawson H."/>
            <person name="Cuff J."/>
            <person name="Di Palma F."/>
            <person name="Fitzgerald S."/>
            <person name="Flicek P."/>
            <person name="Guttman M."/>
            <person name="Hubisz M.J."/>
            <person name="Jaffe D.B."/>
            <person name="Jungreis I."/>
            <person name="Kent W.J."/>
            <person name="Kostka D."/>
            <person name="Lara M."/>
            <person name="Martins A.L."/>
            <person name="Massingham T."/>
            <person name="Moltke I."/>
            <person name="Raney B.J."/>
            <person name="Rasmussen M.D."/>
            <person name="Robinson J."/>
            <person name="Stark A."/>
            <person name="Vilella A.J."/>
            <person name="Wen J."/>
            <person name="Xie X."/>
            <person name="Zody M.C."/>
            <person name="Baldwin J."/>
            <person name="Bloom T."/>
            <person name="Chin C.W."/>
            <person name="Heiman D."/>
            <person name="Nicol R."/>
            <person name="Nusbaum C."/>
            <person name="Young S."/>
            <person name="Wilkinson J."/>
            <person name="Worley K.C."/>
            <person name="Kovar C.L."/>
            <person name="Muzny D.M."/>
            <person name="Gibbs R.A."/>
            <person name="Cree A."/>
            <person name="Dihn H.H."/>
            <person name="Fowler G."/>
            <person name="Jhangiani S."/>
            <person name="Joshi V."/>
            <person name="Lee S."/>
            <person name="Lewis L.R."/>
            <person name="Nazareth L.V."/>
            <person name="Okwuonu G."/>
            <person name="Santibanez J."/>
            <person name="Warren W.C."/>
            <person name="Mardis E.R."/>
            <person name="Weinstock G.M."/>
            <person name="Wilson R.K."/>
            <person name="Delehaunty K."/>
            <person name="Dooling D."/>
            <person name="Fronik C."/>
            <person name="Fulton L."/>
            <person name="Fulton B."/>
            <person name="Graves T."/>
            <person name="Minx P."/>
            <person name="Sodergren E."/>
            <person name="Birney E."/>
            <person name="Margulies E.H."/>
            <person name="Herrero J."/>
            <person name="Green E.D."/>
            <person name="Haussler D."/>
            <person name="Siepel A."/>
            <person name="Goldman N."/>
            <person name="Pollard K.S."/>
            <person name="Pedersen J.S."/>
            <person name="Lander E.S."/>
            <person name="Kellis M."/>
        </authorList>
    </citation>
    <scope>NUCLEOTIDE SEQUENCE [LARGE SCALE GENOMIC DNA]</scope>
    <source>
        <strain evidence="2">Thorbecke</strain>
    </source>
</reference>
<organism evidence="1 2">
    <name type="scientific">Oryctolagus cuniculus</name>
    <name type="common">Rabbit</name>
    <dbReference type="NCBI Taxonomy" id="9986"/>
    <lineage>
        <taxon>Eukaryota</taxon>
        <taxon>Metazoa</taxon>
        <taxon>Chordata</taxon>
        <taxon>Craniata</taxon>
        <taxon>Vertebrata</taxon>
        <taxon>Euteleostomi</taxon>
        <taxon>Mammalia</taxon>
        <taxon>Eutheria</taxon>
        <taxon>Euarchontoglires</taxon>
        <taxon>Glires</taxon>
        <taxon>Lagomorpha</taxon>
        <taxon>Leporidae</taxon>
        <taxon>Oryctolagus</taxon>
    </lineage>
</organism>
<dbReference type="STRING" id="9986.ENSOCUP00000030629"/>
<sequence length="55" mass="5732">MASQNCHPAATSMAASHVGAEPREGAAWSLMGMRLQQELMTLLTSGDKGTSAFPP</sequence>
<dbReference type="Ensembl" id="ENSOCUT00000042175.1">
    <property type="protein sequence ID" value="ENSOCUP00000030629.1"/>
    <property type="gene ID" value="ENSOCUG00000035180.1"/>
</dbReference>
<evidence type="ECO:0000313" key="2">
    <source>
        <dbReference type="Proteomes" id="UP000001811"/>
    </source>
</evidence>
<dbReference type="SMR" id="A0A5F9CAV3"/>
<dbReference type="AlphaFoldDB" id="A0A5F9CAV3"/>
<keyword evidence="2" id="KW-1185">Reference proteome</keyword>
<accession>A0A5F9CAV3</accession>
<dbReference type="GeneTree" id="ENSGT01030000238600"/>
<proteinExistence type="predicted"/>
<evidence type="ECO:0000313" key="1">
    <source>
        <dbReference type="Ensembl" id="ENSOCUP00000030629.1"/>
    </source>
</evidence>
<dbReference type="InParanoid" id="A0A5F9CAV3"/>
<reference evidence="1" key="3">
    <citation type="submission" date="2025-09" db="UniProtKB">
        <authorList>
            <consortium name="Ensembl"/>
        </authorList>
    </citation>
    <scope>IDENTIFICATION</scope>
    <source>
        <strain evidence="1">Thorbecke</strain>
    </source>
</reference>